<proteinExistence type="predicted"/>
<dbReference type="AlphaFoldDB" id="W7T659"/>
<accession>W7T659</accession>
<evidence type="ECO:0000313" key="2">
    <source>
        <dbReference type="Proteomes" id="UP000019335"/>
    </source>
</evidence>
<protein>
    <submittedName>
        <fullName evidence="1">Uncharacterized protein</fullName>
    </submittedName>
</protein>
<dbReference type="Proteomes" id="UP000019335">
    <property type="component" value="Unassembled WGS sequence"/>
</dbReference>
<reference evidence="1 2" key="1">
    <citation type="journal article" date="2014" name="Mol. Plant">
        <title>Chromosome Scale Genome Assembly and Transcriptome Profiling of Nannochloropsis gaditana in Nitrogen Depletion.</title>
        <authorList>
            <person name="Corteggiani Carpinelli E."/>
            <person name="Telatin A."/>
            <person name="Vitulo N."/>
            <person name="Forcato C."/>
            <person name="D'Angelo M."/>
            <person name="Schiavon R."/>
            <person name="Vezzi A."/>
            <person name="Giacometti G.M."/>
            <person name="Morosinotto T."/>
            <person name="Valle G."/>
        </authorList>
    </citation>
    <scope>NUCLEOTIDE SEQUENCE [LARGE SCALE GENOMIC DNA]</scope>
    <source>
        <strain evidence="1 2">B-31</strain>
    </source>
</reference>
<sequence length="143" mass="16017">MSTCISSRQAGGVSFPAKFCPAACVRKPYILDPKQTSQAYITYRISLLQSSIITYSQYFFIPFPPHPGHLLQFLKKRDSALLLHQIVTPFEAEHNLSLKVRQFLPTGCANEMRRGSIDIIFVGLRCPIVVRPISGGACIYNIQ</sequence>
<dbReference type="EMBL" id="AZIL01002191">
    <property type="protein sequence ID" value="EWM22475.1"/>
    <property type="molecule type" value="Genomic_DNA"/>
</dbReference>
<comment type="caution">
    <text evidence="1">The sequence shown here is derived from an EMBL/GenBank/DDBJ whole genome shotgun (WGS) entry which is preliminary data.</text>
</comment>
<organism evidence="1 2">
    <name type="scientific">Nannochloropsis gaditana</name>
    <dbReference type="NCBI Taxonomy" id="72520"/>
    <lineage>
        <taxon>Eukaryota</taxon>
        <taxon>Sar</taxon>
        <taxon>Stramenopiles</taxon>
        <taxon>Ochrophyta</taxon>
        <taxon>Eustigmatophyceae</taxon>
        <taxon>Eustigmatales</taxon>
        <taxon>Monodopsidaceae</taxon>
        <taxon>Nannochloropsis</taxon>
    </lineage>
</organism>
<gene>
    <name evidence="1" type="ORF">Naga_100011g36</name>
</gene>
<name>W7T659_9STRA</name>
<keyword evidence="2" id="KW-1185">Reference proteome</keyword>
<evidence type="ECO:0000313" key="1">
    <source>
        <dbReference type="EMBL" id="EWM22475.1"/>
    </source>
</evidence>